<reference evidence="3 4" key="1">
    <citation type="submission" date="2020-02" db="EMBL/GenBank/DDBJ databases">
        <title>Whole-genome analyses of novel actinobacteria.</title>
        <authorList>
            <person name="Sahin N."/>
        </authorList>
    </citation>
    <scope>NUCLEOTIDE SEQUENCE [LARGE SCALE GENOMIC DNA]</scope>
    <source>
        <strain evidence="3 4">KC13</strain>
    </source>
</reference>
<feature type="signal peptide" evidence="1">
    <location>
        <begin position="1"/>
        <end position="25"/>
    </location>
</feature>
<dbReference type="InterPro" id="IPR012347">
    <property type="entry name" value="Ferritin-like"/>
</dbReference>
<dbReference type="PROSITE" id="PS51257">
    <property type="entry name" value="PROKAR_LIPOPROTEIN"/>
    <property type="match status" value="1"/>
</dbReference>
<dbReference type="PANTHER" id="PTHR36933">
    <property type="entry name" value="SLL0788 PROTEIN"/>
    <property type="match status" value="1"/>
</dbReference>
<dbReference type="RefSeq" id="WP_165111107.1">
    <property type="nucleotide sequence ID" value="NZ_JAALAA010000008.1"/>
</dbReference>
<feature type="chain" id="PRO_5038906095" evidence="1">
    <location>
        <begin position="26"/>
        <end position="215"/>
    </location>
</feature>
<accession>A0A6M1QZK6</accession>
<name>A0A6M1QZK6_9ACTN</name>
<dbReference type="Proteomes" id="UP000483261">
    <property type="component" value="Unassembled WGS sequence"/>
</dbReference>
<gene>
    <name evidence="3" type="ORF">G5C66_11560</name>
</gene>
<comment type="caution">
    <text evidence="3">The sequence shown here is derived from an EMBL/GenBank/DDBJ whole genome shotgun (WGS) entry which is preliminary data.</text>
</comment>
<proteinExistence type="predicted"/>
<dbReference type="Gene3D" id="1.20.1260.10">
    <property type="match status" value="1"/>
</dbReference>
<evidence type="ECO:0000256" key="1">
    <source>
        <dbReference type="SAM" id="SignalP"/>
    </source>
</evidence>
<keyword evidence="4" id="KW-1185">Reference proteome</keyword>
<dbReference type="InterPro" id="IPR005183">
    <property type="entry name" value="DUF305_CopM-like"/>
</dbReference>
<dbReference type="EMBL" id="JAALAA010000008">
    <property type="protein sequence ID" value="NGN93374.1"/>
    <property type="molecule type" value="Genomic_DNA"/>
</dbReference>
<dbReference type="AlphaFoldDB" id="A0A6M1QZK6"/>
<keyword evidence="1" id="KW-0732">Signal</keyword>
<evidence type="ECO:0000313" key="4">
    <source>
        <dbReference type="Proteomes" id="UP000483261"/>
    </source>
</evidence>
<protein>
    <submittedName>
        <fullName evidence="3">DUF305 domain-containing protein</fullName>
    </submittedName>
</protein>
<dbReference type="PANTHER" id="PTHR36933:SF1">
    <property type="entry name" value="SLL0788 PROTEIN"/>
    <property type="match status" value="1"/>
</dbReference>
<sequence>MRTQRPLFRATWAAAGLAVLLTLSACGGSSEEAEAPQKLSETEHNKADVAFATDMIQHHAQAMSMVDLTMDRPLDPEVQELADAIRAAQSPEIETMSGWLQEWGEEVPSTMRDHVNGGHEGHGDEDESSMSDSMEGLDHDMPGMMSAEDMEALEKASDAEFQDMWLEMMIEHHEGAIEMSETQQDEGRFKPAVDLAGTIIETQSAEIDTMEKILG</sequence>
<evidence type="ECO:0000313" key="3">
    <source>
        <dbReference type="EMBL" id="NGN93374.1"/>
    </source>
</evidence>
<organism evidence="3 4">
    <name type="scientific">Nocardioides turkmenicus</name>
    <dbReference type="NCBI Taxonomy" id="2711220"/>
    <lineage>
        <taxon>Bacteria</taxon>
        <taxon>Bacillati</taxon>
        <taxon>Actinomycetota</taxon>
        <taxon>Actinomycetes</taxon>
        <taxon>Propionibacteriales</taxon>
        <taxon>Nocardioidaceae</taxon>
        <taxon>Nocardioides</taxon>
    </lineage>
</organism>
<evidence type="ECO:0000259" key="2">
    <source>
        <dbReference type="Pfam" id="PF03713"/>
    </source>
</evidence>
<feature type="domain" description="DUF305" evidence="2">
    <location>
        <begin position="48"/>
        <end position="214"/>
    </location>
</feature>
<dbReference type="Pfam" id="PF03713">
    <property type="entry name" value="DUF305"/>
    <property type="match status" value="1"/>
</dbReference>